<keyword evidence="2" id="KW-0472">Membrane</keyword>
<feature type="region of interest" description="Disordered" evidence="1">
    <location>
        <begin position="270"/>
        <end position="292"/>
    </location>
</feature>
<name>A0A0L7L637_OPEBR</name>
<keyword evidence="4" id="KW-1185">Reference proteome</keyword>
<accession>A0A0L7L637</accession>
<feature type="region of interest" description="Disordered" evidence="1">
    <location>
        <begin position="1"/>
        <end position="29"/>
    </location>
</feature>
<organism evidence="3 4">
    <name type="scientific">Operophtera brumata</name>
    <name type="common">Winter moth</name>
    <name type="synonym">Phalaena brumata</name>
    <dbReference type="NCBI Taxonomy" id="104452"/>
    <lineage>
        <taxon>Eukaryota</taxon>
        <taxon>Metazoa</taxon>
        <taxon>Ecdysozoa</taxon>
        <taxon>Arthropoda</taxon>
        <taxon>Hexapoda</taxon>
        <taxon>Insecta</taxon>
        <taxon>Pterygota</taxon>
        <taxon>Neoptera</taxon>
        <taxon>Endopterygota</taxon>
        <taxon>Lepidoptera</taxon>
        <taxon>Glossata</taxon>
        <taxon>Ditrysia</taxon>
        <taxon>Geometroidea</taxon>
        <taxon>Geometridae</taxon>
        <taxon>Larentiinae</taxon>
        <taxon>Operophtera</taxon>
    </lineage>
</organism>
<dbReference type="EMBL" id="JTDY01002708">
    <property type="protein sequence ID" value="KOB70875.1"/>
    <property type="molecule type" value="Genomic_DNA"/>
</dbReference>
<comment type="caution">
    <text evidence="3">The sequence shown here is derived from an EMBL/GenBank/DDBJ whole genome shotgun (WGS) entry which is preliminary data.</text>
</comment>
<dbReference type="STRING" id="104452.A0A0L7L637"/>
<feature type="compositionally biased region" description="Basic and acidic residues" evidence="1">
    <location>
        <begin position="928"/>
        <end position="937"/>
    </location>
</feature>
<reference evidence="3 4" key="1">
    <citation type="journal article" date="2015" name="Genome Biol. Evol.">
        <title>The genome of winter moth (Operophtera brumata) provides a genomic perspective on sexual dimorphism and phenology.</title>
        <authorList>
            <person name="Derks M.F."/>
            <person name="Smit S."/>
            <person name="Salis L."/>
            <person name="Schijlen E."/>
            <person name="Bossers A."/>
            <person name="Mateman C."/>
            <person name="Pijl A.S."/>
            <person name="de Ridder D."/>
            <person name="Groenen M.A."/>
            <person name="Visser M.E."/>
            <person name="Megens H.J."/>
        </authorList>
    </citation>
    <scope>NUCLEOTIDE SEQUENCE [LARGE SCALE GENOMIC DNA]</scope>
    <source>
        <strain evidence="3">WM2013NL</strain>
        <tissue evidence="3">Head and thorax</tissue>
    </source>
</reference>
<keyword evidence="2" id="KW-1133">Transmembrane helix</keyword>
<dbReference type="AlphaFoldDB" id="A0A0L7L637"/>
<gene>
    <name evidence="3" type="ORF">OBRU01_14630</name>
</gene>
<feature type="compositionally biased region" description="Basic residues" evidence="1">
    <location>
        <begin position="1"/>
        <end position="18"/>
    </location>
</feature>
<feature type="region of interest" description="Disordered" evidence="1">
    <location>
        <begin position="925"/>
        <end position="944"/>
    </location>
</feature>
<evidence type="ECO:0000256" key="1">
    <source>
        <dbReference type="SAM" id="MobiDB-lite"/>
    </source>
</evidence>
<sequence length="1214" mass="137656">MPEKTKRRNKNKNKRKNKNNQSDNNKNVCDVIEKDSDPCNVQSDIDKNSECQGNTEVCKLSVFLALINDLPGPSIVDVEDGIVESQDTEAYIVESPEQSLKTKSNKSKLTITIKSKSLDNDDEPNIVEITEDISTQSEEESTLAVIDTNNVLVSDIESDVEWENADELHNVEISPSNEVATGTVSITSVPLNVAQCQQTKPLTPEMEISLRNYLKTLDLSTNPENVESVEIKAEIEQIINREIKHRLRKKALADDFGLQRLGPPRMLDVIDEEGSSESSMTSRRQSYLSDKKSDIDDLEDDVFEDSSKSRAISQKVASTFPKQSFGRLVPQQCVLVGAKIKDPEITEARGDWTMSTVEKMTGAEVVYLTDSSSSTSSLHDFGDEIDDGVETDVTVRMITPTIEVTDTEHLLKKTFIPETNDEYNLPKNYNPVLADKSVDTLHDTEKNDLSQKTNNENNPHEIVVLSTDNLKTNLYVKEIQHSDIVNDYKVEPISNNKNSSDINPQHNNDYDLEMKVLKCELNDAINNLIKEVSDSELNENSSSMFARRDSSSSVCSSQCTAKYNPTYSSLNDVSNIVHDEVYESNKPNVESIEKDTTASHVKEVFEHVAGTAAKNKKIIGNNCQPLFLRDICVKRIAKLPYGDKILEELASVSKHIQNIASHGFVSDNSTNSGNCKEKSSCETKMPYFPVPDLSSIEKVVLPTKTNDSVPPPVKPRRSSLIREKSREEDLWTGVPTKNEPVYVCLSPSQKMLMEKTNTILSKDDASDLMNTHKNYVDRRGYNECYKKEDHKDESGVDVTPIVSFKSQTGSRLLALIRDPTLTNSINSINNNSSSELFENKFKASQNLSIRNNSHLVGNSDTFRPIPPPRPKKMSAFYESDESSDVTDSSLRSMKSERKFFHYSTGNLSKEIEDDVSTIQHMHRNYTNTRDKLDDNRPRRPSLPKDLCDQQMEYIRQKEKEVEAEILRLEAQSNKISTSSETKIPKSPFVSEKDFVTEKFRDSNNFFISKQRDFFASSQNSGKIERPEKGKLHSVFSRSQEELLREKMYSEYVTQMAEREERKQHKVIKITNTHAAPNNKVCKSMPALDILDSKVNNRIEKEFICKARERWDKLGIKDPETEDERDIARSDVYREPKVIQHTIKVIEGNEERDVRNLPRHLQEFVRFTAKDKEKKADSSGESDSRPASPHVMIWCAVIIIVLAVGKYFLRLLRNK</sequence>
<protein>
    <submittedName>
        <fullName evidence="3">C-Cbl-associated protein isoform A</fullName>
    </submittedName>
</protein>
<evidence type="ECO:0000313" key="4">
    <source>
        <dbReference type="Proteomes" id="UP000037510"/>
    </source>
</evidence>
<feature type="transmembrane region" description="Helical" evidence="2">
    <location>
        <begin position="1190"/>
        <end position="1208"/>
    </location>
</feature>
<evidence type="ECO:0000256" key="2">
    <source>
        <dbReference type="SAM" id="Phobius"/>
    </source>
</evidence>
<dbReference type="Proteomes" id="UP000037510">
    <property type="component" value="Unassembled WGS sequence"/>
</dbReference>
<keyword evidence="2" id="KW-0812">Transmembrane</keyword>
<proteinExistence type="predicted"/>
<evidence type="ECO:0000313" key="3">
    <source>
        <dbReference type="EMBL" id="KOB70875.1"/>
    </source>
</evidence>